<protein>
    <recommendedName>
        <fullName evidence="8">Probable membrane transporter protein</fullName>
    </recommendedName>
</protein>
<evidence type="ECO:0000256" key="2">
    <source>
        <dbReference type="ARBA" id="ARBA00009142"/>
    </source>
</evidence>
<evidence type="ECO:0000313" key="9">
    <source>
        <dbReference type="EMBL" id="QPC44772.1"/>
    </source>
</evidence>
<evidence type="ECO:0000256" key="3">
    <source>
        <dbReference type="ARBA" id="ARBA00022448"/>
    </source>
</evidence>
<dbReference type="Pfam" id="PF01925">
    <property type="entry name" value="TauE"/>
    <property type="match status" value="1"/>
</dbReference>
<dbReference type="GO" id="GO:0005886">
    <property type="term" value="C:plasma membrane"/>
    <property type="evidence" value="ECO:0007669"/>
    <property type="project" value="UniProtKB-SubCell"/>
</dbReference>
<dbReference type="KEGG" id="kmn:HW532_19945"/>
<sequence length="254" mass="25824">MDLTTLAILLVAGTVGGAINAVAGGATFFTFPALLSIGLPPVTANASNAVALWPGHAAAVPAYRREIAKARHGLVWRGLVALAGGAIGAQLLLATGNRLFEALIPWLLLAATLLFAFGPRLSRIVGSAQARKAGRGLVLGLAVEFAFAVYGGYFGAGLGVLLMACLSLLGHDDLHEANALKNLLATLVTAASVASFVLAGVIAWPETLVMIGGAIFGGYFGARAARSVAPGILRAIIIGVGLMMSGYYFVAVSV</sequence>
<comment type="similarity">
    <text evidence="2 8">Belongs to the 4-toluene sulfonate uptake permease (TSUP) (TC 2.A.102) family.</text>
</comment>
<dbReference type="EMBL" id="CP058214">
    <property type="protein sequence ID" value="QPC44772.1"/>
    <property type="molecule type" value="Genomic_DNA"/>
</dbReference>
<evidence type="ECO:0000256" key="4">
    <source>
        <dbReference type="ARBA" id="ARBA00022475"/>
    </source>
</evidence>
<keyword evidence="7 8" id="KW-0472">Membrane</keyword>
<comment type="subcellular location">
    <subcellularLocation>
        <location evidence="1 8">Cell membrane</location>
        <topology evidence="1 8">Multi-pass membrane protein</topology>
    </subcellularLocation>
</comment>
<dbReference type="PANTHER" id="PTHR30269">
    <property type="entry name" value="TRANSMEMBRANE PROTEIN YFCA"/>
    <property type="match status" value="1"/>
</dbReference>
<feature type="transmembrane region" description="Helical" evidence="8">
    <location>
        <begin position="137"/>
        <end position="170"/>
    </location>
</feature>
<keyword evidence="6 8" id="KW-1133">Transmembrane helix</keyword>
<feature type="transmembrane region" description="Helical" evidence="8">
    <location>
        <begin position="232"/>
        <end position="250"/>
    </location>
</feature>
<feature type="transmembrane region" description="Helical" evidence="8">
    <location>
        <begin position="99"/>
        <end position="117"/>
    </location>
</feature>
<proteinExistence type="inferred from homology"/>
<gene>
    <name evidence="9" type="ORF">HW532_19945</name>
</gene>
<evidence type="ECO:0000313" key="10">
    <source>
        <dbReference type="Proteomes" id="UP000593594"/>
    </source>
</evidence>
<feature type="transmembrane region" description="Helical" evidence="8">
    <location>
        <begin position="190"/>
        <end position="220"/>
    </location>
</feature>
<evidence type="ECO:0000256" key="8">
    <source>
        <dbReference type="RuleBase" id="RU363041"/>
    </source>
</evidence>
<evidence type="ECO:0000256" key="5">
    <source>
        <dbReference type="ARBA" id="ARBA00022692"/>
    </source>
</evidence>
<keyword evidence="3" id="KW-0813">Transport</keyword>
<dbReference type="AlphaFoldDB" id="A0A7S8HDG0"/>
<evidence type="ECO:0000256" key="1">
    <source>
        <dbReference type="ARBA" id="ARBA00004651"/>
    </source>
</evidence>
<keyword evidence="5 8" id="KW-0812">Transmembrane</keyword>
<dbReference type="PANTHER" id="PTHR30269:SF0">
    <property type="entry name" value="MEMBRANE TRANSPORTER PROTEIN YFCA-RELATED"/>
    <property type="match status" value="1"/>
</dbReference>
<evidence type="ECO:0000256" key="6">
    <source>
        <dbReference type="ARBA" id="ARBA00022989"/>
    </source>
</evidence>
<keyword evidence="10" id="KW-1185">Reference proteome</keyword>
<name>A0A7S8HDG0_9HYPH</name>
<evidence type="ECO:0000256" key="7">
    <source>
        <dbReference type="ARBA" id="ARBA00023136"/>
    </source>
</evidence>
<dbReference type="Proteomes" id="UP000593594">
    <property type="component" value="Chromosome"/>
</dbReference>
<reference evidence="9 10" key="1">
    <citation type="submission" date="2020-06" db="EMBL/GenBank/DDBJ databases">
        <title>Genome sequence of 2 isolates from Red Sea Mangroves.</title>
        <authorList>
            <person name="Sefrji F."/>
            <person name="Michoud G."/>
            <person name="Merlino G."/>
            <person name="Daffonchio D."/>
        </authorList>
    </citation>
    <scope>NUCLEOTIDE SEQUENCE [LARGE SCALE GENOMIC DNA]</scope>
    <source>
        <strain evidence="9 10">R1DC25</strain>
    </source>
</reference>
<dbReference type="RefSeq" id="WP_213162141.1">
    <property type="nucleotide sequence ID" value="NZ_CP058214.1"/>
</dbReference>
<dbReference type="InterPro" id="IPR002781">
    <property type="entry name" value="TM_pro_TauE-like"/>
</dbReference>
<feature type="transmembrane region" description="Helical" evidence="8">
    <location>
        <begin position="33"/>
        <end position="53"/>
    </location>
</feature>
<organism evidence="9 10">
    <name type="scientific">Kaustia mangrovi</name>
    <dbReference type="NCBI Taxonomy" id="2593653"/>
    <lineage>
        <taxon>Bacteria</taxon>
        <taxon>Pseudomonadati</taxon>
        <taxon>Pseudomonadota</taxon>
        <taxon>Alphaproteobacteria</taxon>
        <taxon>Hyphomicrobiales</taxon>
        <taxon>Parvibaculaceae</taxon>
        <taxon>Kaustia</taxon>
    </lineage>
</organism>
<keyword evidence="4 8" id="KW-1003">Cell membrane</keyword>
<feature type="transmembrane region" description="Helical" evidence="8">
    <location>
        <begin position="74"/>
        <end position="93"/>
    </location>
</feature>
<dbReference type="InterPro" id="IPR052017">
    <property type="entry name" value="TSUP"/>
</dbReference>
<accession>A0A7S8HDG0</accession>